<dbReference type="AlphaFoldDB" id="A0ABD3B9Z5"/>
<dbReference type="Pfam" id="PF00009">
    <property type="entry name" value="GTP_EFTU"/>
    <property type="match status" value="1"/>
</dbReference>
<dbReference type="SUPFAM" id="SSF54928">
    <property type="entry name" value="RNA-binding domain, RBD"/>
    <property type="match status" value="1"/>
</dbReference>
<evidence type="ECO:0000313" key="6">
    <source>
        <dbReference type="Proteomes" id="UP001632038"/>
    </source>
</evidence>
<keyword evidence="1" id="KW-0677">Repeat</keyword>
<reference evidence="6" key="1">
    <citation type="journal article" date="2024" name="IScience">
        <title>Strigolactones Initiate the Formation of Haustorium-like Structures in Castilleja.</title>
        <authorList>
            <person name="Buerger M."/>
            <person name="Peterson D."/>
            <person name="Chory J."/>
        </authorList>
    </citation>
    <scope>NUCLEOTIDE SEQUENCE [LARGE SCALE GENOMIC DNA]</scope>
</reference>
<dbReference type="Pfam" id="PF11835">
    <property type="entry name" value="RRM_8"/>
    <property type="match status" value="1"/>
</dbReference>
<dbReference type="PANTHER" id="PTHR15592">
    <property type="entry name" value="MATRIN 3/NUCLEAR PROTEIN 220-RELATED"/>
    <property type="match status" value="1"/>
</dbReference>
<dbReference type="GO" id="GO:0003723">
    <property type="term" value="F:RNA binding"/>
    <property type="evidence" value="ECO:0007669"/>
    <property type="project" value="UniProtKB-KW"/>
</dbReference>
<dbReference type="InterPro" id="IPR021790">
    <property type="entry name" value="PTBP1-like_RRM2"/>
</dbReference>
<evidence type="ECO:0000256" key="1">
    <source>
        <dbReference type="ARBA" id="ARBA00022737"/>
    </source>
</evidence>
<feature type="domain" description="Tr-type G" evidence="3">
    <location>
        <begin position="72"/>
        <end position="143"/>
    </location>
</feature>
<evidence type="ECO:0000256" key="2">
    <source>
        <dbReference type="ARBA" id="ARBA00022884"/>
    </source>
</evidence>
<evidence type="ECO:0000259" key="3">
    <source>
        <dbReference type="Pfam" id="PF00009"/>
    </source>
</evidence>
<name>A0ABD3B9Z5_9LAMI</name>
<proteinExistence type="predicted"/>
<dbReference type="EMBL" id="JAVIJP010000107">
    <property type="protein sequence ID" value="KAL3614196.1"/>
    <property type="molecule type" value="Genomic_DNA"/>
</dbReference>
<gene>
    <name evidence="5" type="ORF">CASFOL_042270</name>
</gene>
<sequence>MTVEVLHQVFDPHGFVEKIVTFQKSAEFQALIRYESPQSAISGRNSLHGRDIYDGCCRLDIQFSNFDELQVNLNNERAHDITIHTKNVEYKTQDAHVDCSSHPDYLKNLSTDTAHMKGSIVDVSDADDPVPQTEQVELHYDAELIEFVDLEVSDVLTFSEIPGDDFSSVSSDGLLALKALMDSPKIKRVENESVDTIYKLVGPTVIVIECLNPNVIYFLSYTDKVVFQEGENVMDTGWSTGTRTEVRTTSRDTVK</sequence>
<dbReference type="Gene3D" id="3.30.70.330">
    <property type="match status" value="1"/>
</dbReference>
<organism evidence="5 6">
    <name type="scientific">Castilleja foliolosa</name>
    <dbReference type="NCBI Taxonomy" id="1961234"/>
    <lineage>
        <taxon>Eukaryota</taxon>
        <taxon>Viridiplantae</taxon>
        <taxon>Streptophyta</taxon>
        <taxon>Embryophyta</taxon>
        <taxon>Tracheophyta</taxon>
        <taxon>Spermatophyta</taxon>
        <taxon>Magnoliopsida</taxon>
        <taxon>eudicotyledons</taxon>
        <taxon>Gunneridae</taxon>
        <taxon>Pentapetalae</taxon>
        <taxon>asterids</taxon>
        <taxon>lamiids</taxon>
        <taxon>Lamiales</taxon>
        <taxon>Orobanchaceae</taxon>
        <taxon>Pedicularideae</taxon>
        <taxon>Castillejinae</taxon>
        <taxon>Castilleja</taxon>
    </lineage>
</organism>
<keyword evidence="2" id="KW-0694">RNA-binding</keyword>
<evidence type="ECO:0000259" key="4">
    <source>
        <dbReference type="Pfam" id="PF11835"/>
    </source>
</evidence>
<feature type="domain" description="PTBP1-like RNA recognition motif 2" evidence="4">
    <location>
        <begin position="2"/>
        <end position="64"/>
    </location>
</feature>
<evidence type="ECO:0000313" key="5">
    <source>
        <dbReference type="EMBL" id="KAL3614196.1"/>
    </source>
</evidence>
<dbReference type="InterPro" id="IPR012677">
    <property type="entry name" value="Nucleotide-bd_a/b_plait_sf"/>
</dbReference>
<dbReference type="InterPro" id="IPR000795">
    <property type="entry name" value="T_Tr_GTP-bd_dom"/>
</dbReference>
<dbReference type="Proteomes" id="UP001632038">
    <property type="component" value="Unassembled WGS sequence"/>
</dbReference>
<accession>A0ABD3B9Z5</accession>
<comment type="caution">
    <text evidence="5">The sequence shown here is derived from an EMBL/GenBank/DDBJ whole genome shotgun (WGS) entry which is preliminary data.</text>
</comment>
<dbReference type="InterPro" id="IPR035979">
    <property type="entry name" value="RBD_domain_sf"/>
</dbReference>
<protein>
    <submittedName>
        <fullName evidence="5">Uncharacterized protein</fullName>
    </submittedName>
</protein>
<keyword evidence="6" id="KW-1185">Reference proteome</keyword>